<proteinExistence type="predicted"/>
<dbReference type="Proteomes" id="UP001159428">
    <property type="component" value="Unassembled WGS sequence"/>
</dbReference>
<dbReference type="EMBL" id="CALNXJ010000065">
    <property type="protein sequence ID" value="CAH3157707.1"/>
    <property type="molecule type" value="Genomic_DNA"/>
</dbReference>
<accession>A0AAU9XSM2</accession>
<dbReference type="AlphaFoldDB" id="A0AAU9XSM2"/>
<sequence length="173" mass="20145">MSKNLLKFLIIVKAKRRNGVYIALDMEQGKFIKPALRKSTSTWLSKDPDLQIEEEHLFEKSRDPLEISHPYGGGSNMEDFNGECFHEHTRCPSVGIYRCKRKHLNTLYNTDQSEQRCKIMEDVRQKPFSFRITVINDELPAVADEGDVLVRLGLAKPYRGSSCQYTRWRCYIL</sequence>
<evidence type="ECO:0000313" key="2">
    <source>
        <dbReference type="Proteomes" id="UP001159428"/>
    </source>
</evidence>
<name>A0AAU9XSM2_9CNID</name>
<gene>
    <name evidence="1" type="ORF">PMEA_00030217</name>
</gene>
<protein>
    <submittedName>
        <fullName evidence="1">Uncharacterized protein</fullName>
    </submittedName>
</protein>
<comment type="caution">
    <text evidence="1">The sequence shown here is derived from an EMBL/GenBank/DDBJ whole genome shotgun (WGS) entry which is preliminary data.</text>
</comment>
<organism evidence="1 2">
    <name type="scientific">Pocillopora meandrina</name>
    <dbReference type="NCBI Taxonomy" id="46732"/>
    <lineage>
        <taxon>Eukaryota</taxon>
        <taxon>Metazoa</taxon>
        <taxon>Cnidaria</taxon>
        <taxon>Anthozoa</taxon>
        <taxon>Hexacorallia</taxon>
        <taxon>Scleractinia</taxon>
        <taxon>Astrocoeniina</taxon>
        <taxon>Pocilloporidae</taxon>
        <taxon>Pocillopora</taxon>
    </lineage>
</organism>
<evidence type="ECO:0000313" key="1">
    <source>
        <dbReference type="EMBL" id="CAH3157707.1"/>
    </source>
</evidence>
<reference evidence="1 2" key="1">
    <citation type="submission" date="2022-05" db="EMBL/GenBank/DDBJ databases">
        <authorList>
            <consortium name="Genoscope - CEA"/>
            <person name="William W."/>
        </authorList>
    </citation>
    <scope>NUCLEOTIDE SEQUENCE [LARGE SCALE GENOMIC DNA]</scope>
</reference>
<keyword evidence="2" id="KW-1185">Reference proteome</keyword>